<dbReference type="KEGG" id="msaa:QYS49_38105"/>
<dbReference type="PANTHER" id="PTHR34220">
    <property type="entry name" value="SENSOR HISTIDINE KINASE YPDA"/>
    <property type="match status" value="1"/>
</dbReference>
<organism evidence="3 4">
    <name type="scientific">Marivirga salinarum</name>
    <dbReference type="NCBI Taxonomy" id="3059078"/>
    <lineage>
        <taxon>Bacteria</taxon>
        <taxon>Pseudomonadati</taxon>
        <taxon>Bacteroidota</taxon>
        <taxon>Cytophagia</taxon>
        <taxon>Cytophagales</taxon>
        <taxon>Marivirgaceae</taxon>
        <taxon>Marivirga</taxon>
    </lineage>
</organism>
<keyword evidence="1" id="KW-0812">Transmembrane</keyword>
<dbReference type="Proteomes" id="UP001230496">
    <property type="component" value="Chromosome"/>
</dbReference>
<evidence type="ECO:0000259" key="2">
    <source>
        <dbReference type="Pfam" id="PF06580"/>
    </source>
</evidence>
<keyword evidence="4" id="KW-1185">Reference proteome</keyword>
<reference evidence="3 4" key="1">
    <citation type="submission" date="2023-08" db="EMBL/GenBank/DDBJ databases">
        <title>Comparative genomics and taxonomic characterization of three novel marine species of genus Marivirga.</title>
        <authorList>
            <person name="Muhammad N."/>
            <person name="Kim S.-G."/>
        </authorList>
    </citation>
    <scope>NUCLEOTIDE SEQUENCE [LARGE SCALE GENOMIC DNA]</scope>
    <source>
        <strain evidence="3 4">BDSF4-3</strain>
    </source>
</reference>
<dbReference type="Gene3D" id="3.30.565.10">
    <property type="entry name" value="Histidine kinase-like ATPase, C-terminal domain"/>
    <property type="match status" value="1"/>
</dbReference>
<gene>
    <name evidence="3" type="ORF">QYS49_38105</name>
</gene>
<feature type="domain" description="Signal transduction histidine kinase internal region" evidence="2">
    <location>
        <begin position="127"/>
        <end position="205"/>
    </location>
</feature>
<feature type="transmembrane region" description="Helical" evidence="1">
    <location>
        <begin position="87"/>
        <end position="106"/>
    </location>
</feature>
<keyword evidence="1" id="KW-1133">Transmembrane helix</keyword>
<evidence type="ECO:0000256" key="1">
    <source>
        <dbReference type="SAM" id="Phobius"/>
    </source>
</evidence>
<dbReference type="RefSeq" id="WP_308351590.1">
    <property type="nucleotide sequence ID" value="NZ_CP129971.1"/>
</dbReference>
<keyword evidence="3" id="KW-0418">Kinase</keyword>
<evidence type="ECO:0000313" key="4">
    <source>
        <dbReference type="Proteomes" id="UP001230496"/>
    </source>
</evidence>
<feature type="transmembrane region" description="Helical" evidence="1">
    <location>
        <begin position="44"/>
        <end position="67"/>
    </location>
</feature>
<feature type="transmembrane region" description="Helical" evidence="1">
    <location>
        <begin position="6"/>
        <end position="24"/>
    </location>
</feature>
<dbReference type="Pfam" id="PF06580">
    <property type="entry name" value="His_kinase"/>
    <property type="match status" value="1"/>
</dbReference>
<accession>A0AA51RDG0</accession>
<dbReference type="AlphaFoldDB" id="A0AA51RDG0"/>
<proteinExistence type="predicted"/>
<dbReference type="InterPro" id="IPR050640">
    <property type="entry name" value="Bact_2-comp_sensor_kinase"/>
</dbReference>
<keyword evidence="1" id="KW-0472">Membrane</keyword>
<evidence type="ECO:0000313" key="3">
    <source>
        <dbReference type="EMBL" id="WMN13098.1"/>
    </source>
</evidence>
<keyword evidence="3" id="KW-0808">Transferase</keyword>
<dbReference type="GO" id="GO:0016020">
    <property type="term" value="C:membrane"/>
    <property type="evidence" value="ECO:0007669"/>
    <property type="project" value="InterPro"/>
</dbReference>
<dbReference type="PANTHER" id="PTHR34220:SF7">
    <property type="entry name" value="SENSOR HISTIDINE KINASE YPDA"/>
    <property type="match status" value="1"/>
</dbReference>
<dbReference type="GO" id="GO:0000155">
    <property type="term" value="F:phosphorelay sensor kinase activity"/>
    <property type="evidence" value="ECO:0007669"/>
    <property type="project" value="InterPro"/>
</dbReference>
<dbReference type="InterPro" id="IPR036890">
    <property type="entry name" value="HATPase_C_sf"/>
</dbReference>
<sequence>MQLIPDFVFSFFMSSALSYGGFMVEDYFDKGMSWVKFPVKRLLLTLFIYLFYSFVVSYILSVIGRLFFDPEATFKTIDWVAMTEYTILPVGIALVLISVFIARSWLYEWRNAAIEAEQLRTEKLAGQYQSLKNQLNPHFLFNSLNVLTNLVYENADKSASFIQQLSKIYRYVLDVQQEELVSLADEIGFAQNYLRLQKIRFEDNLIFDIKTEKIDHFYLPPLSLQLLLENAIKHNIASMEQPLTIKIYQKEDILVVSNNFQPKNPKDIESNGIGLENIRRRYELMSDKNPVIIKTDTEFSVKLPLLTLDK</sequence>
<dbReference type="EMBL" id="CP129971">
    <property type="protein sequence ID" value="WMN13098.1"/>
    <property type="molecule type" value="Genomic_DNA"/>
</dbReference>
<protein>
    <submittedName>
        <fullName evidence="3">Histidine kinase</fullName>
    </submittedName>
</protein>
<dbReference type="InterPro" id="IPR010559">
    <property type="entry name" value="Sig_transdc_His_kin_internal"/>
</dbReference>
<name>A0AA51RDG0_9BACT</name>